<dbReference type="AlphaFoldDB" id="A0A165KDU3"/>
<keyword evidence="2" id="KW-1185">Reference proteome</keyword>
<reference evidence="1 2" key="1">
    <citation type="journal article" date="2016" name="Mol. Biol. Evol.">
        <title>Comparative Genomics of Early-Diverging Mushroom-Forming Fungi Provides Insights into the Origins of Lignocellulose Decay Capabilities.</title>
        <authorList>
            <person name="Nagy L.G."/>
            <person name="Riley R."/>
            <person name="Tritt A."/>
            <person name="Adam C."/>
            <person name="Daum C."/>
            <person name="Floudas D."/>
            <person name="Sun H."/>
            <person name="Yadav J.S."/>
            <person name="Pangilinan J."/>
            <person name="Larsson K.H."/>
            <person name="Matsuura K."/>
            <person name="Barry K."/>
            <person name="Labutti K."/>
            <person name="Kuo R."/>
            <person name="Ohm R.A."/>
            <person name="Bhattacharya S.S."/>
            <person name="Shirouzu T."/>
            <person name="Yoshinaga Y."/>
            <person name="Martin F.M."/>
            <person name="Grigoriev I.V."/>
            <person name="Hibbett D.S."/>
        </authorList>
    </citation>
    <scope>NUCLEOTIDE SEQUENCE [LARGE SCALE GENOMIC DNA]</scope>
    <source>
        <strain evidence="1 2">L-15889</strain>
    </source>
</reference>
<sequence>MSLYDSDLRWVKTVHAASGVLAVPRTMFWSDCFCTSTTPLDIAGAFATTAPLRCDTLTLAQKHVLARASVHCLRLIEHGKREVPVPTVCDIDVRWARVIQAALSSLGIPRTLPASDHLPIVAATYGLPGAFVPSSDPRPVVEAKRCVVTLTDADIAHLKSGLKRDPSRYLRHMARVKLQSLVTVAPLVPMYNFDWRRVKTLHIAIGVPGIPRTLLTSDHFCVIATSYGLPSTQALDPAQTALVPFSKMRSLSAELGPVVRVKRSVVTFTDVDAARTHAVVAPSMVYPEYPRFKLAARWVRTILGVPRSLFPLGHLEVIAAEFAVSRATIEVCPSLSAD</sequence>
<dbReference type="EMBL" id="KV429387">
    <property type="protein sequence ID" value="KZT63006.1"/>
    <property type="molecule type" value="Genomic_DNA"/>
</dbReference>
<dbReference type="Proteomes" id="UP000076727">
    <property type="component" value="Unassembled WGS sequence"/>
</dbReference>
<evidence type="ECO:0000313" key="2">
    <source>
        <dbReference type="Proteomes" id="UP000076727"/>
    </source>
</evidence>
<protein>
    <submittedName>
        <fullName evidence="1">Uncharacterized protein</fullName>
    </submittedName>
</protein>
<evidence type="ECO:0000313" key="1">
    <source>
        <dbReference type="EMBL" id="KZT63006.1"/>
    </source>
</evidence>
<name>A0A165KDU3_9APHY</name>
<gene>
    <name evidence="1" type="ORF">DAEQUDRAFT_771067</name>
</gene>
<organism evidence="1 2">
    <name type="scientific">Daedalea quercina L-15889</name>
    <dbReference type="NCBI Taxonomy" id="1314783"/>
    <lineage>
        <taxon>Eukaryota</taxon>
        <taxon>Fungi</taxon>
        <taxon>Dikarya</taxon>
        <taxon>Basidiomycota</taxon>
        <taxon>Agaricomycotina</taxon>
        <taxon>Agaricomycetes</taxon>
        <taxon>Polyporales</taxon>
        <taxon>Fomitopsis</taxon>
    </lineage>
</organism>
<proteinExistence type="predicted"/>
<accession>A0A165KDU3</accession>